<feature type="transmembrane region" description="Helical" evidence="2">
    <location>
        <begin position="43"/>
        <end position="61"/>
    </location>
</feature>
<reference evidence="5" key="1">
    <citation type="journal article" date="2019" name="Int. J. Syst. Evol. Microbiol.">
        <title>The Global Catalogue of Microorganisms (GCM) 10K type strain sequencing project: providing services to taxonomists for standard genome sequencing and annotation.</title>
        <authorList>
            <consortium name="The Broad Institute Genomics Platform"/>
            <consortium name="The Broad Institute Genome Sequencing Center for Infectious Disease"/>
            <person name="Wu L."/>
            <person name="Ma J."/>
        </authorList>
    </citation>
    <scope>NUCLEOTIDE SEQUENCE [LARGE SCALE GENOMIC DNA]</scope>
    <source>
        <strain evidence="5">JCM 17933</strain>
    </source>
</reference>
<feature type="transmembrane region" description="Helical" evidence="2">
    <location>
        <begin position="92"/>
        <end position="118"/>
    </location>
</feature>
<name>A0ABP8PCB1_9ACTN</name>
<keyword evidence="2" id="KW-1003">Cell membrane</keyword>
<keyword evidence="2" id="KW-1133">Transmembrane helix</keyword>
<dbReference type="PANTHER" id="PTHR33269">
    <property type="entry name" value="NADH-UBIQUINONE OXIDOREDUCTASE CHAIN 6"/>
    <property type="match status" value="1"/>
</dbReference>
<keyword evidence="2" id="KW-0812">Transmembrane</keyword>
<feature type="transmembrane region" description="Helical" evidence="2">
    <location>
        <begin position="68"/>
        <end position="86"/>
    </location>
</feature>
<comment type="similarity">
    <text evidence="1 2">Belongs to the complex I subunit 6 family.</text>
</comment>
<evidence type="ECO:0000313" key="4">
    <source>
        <dbReference type="EMBL" id="GAA4483851.1"/>
    </source>
</evidence>
<comment type="caution">
    <text evidence="4">The sequence shown here is derived from an EMBL/GenBank/DDBJ whole genome shotgun (WGS) entry which is preliminary data.</text>
</comment>
<dbReference type="EMBL" id="BAABHF010000009">
    <property type="protein sequence ID" value="GAA4483851.1"/>
    <property type="molecule type" value="Genomic_DNA"/>
</dbReference>
<dbReference type="InterPro" id="IPR001457">
    <property type="entry name" value="NADH_UbQ/plastoQ_OxRdtase_su6"/>
</dbReference>
<protein>
    <recommendedName>
        <fullName evidence="2">NADH-quinone oxidoreductase subunit J</fullName>
        <ecNumber evidence="2">7.1.1.-</ecNumber>
    </recommendedName>
</protein>
<dbReference type="Proteomes" id="UP001500503">
    <property type="component" value="Unassembled WGS sequence"/>
</dbReference>
<keyword evidence="5" id="KW-1185">Reference proteome</keyword>
<comment type="subcellular location">
    <subcellularLocation>
        <location evidence="2">Cell membrane</location>
        <topology evidence="2">Multi-pass membrane protein</topology>
    </subcellularLocation>
</comment>
<gene>
    <name evidence="4" type="ORF">GCM10023191_006110</name>
</gene>
<comment type="catalytic activity">
    <reaction evidence="2">
        <text>a quinone + NADH + 5 H(+)(in) = a quinol + NAD(+) + 4 H(+)(out)</text>
        <dbReference type="Rhea" id="RHEA:57888"/>
        <dbReference type="ChEBI" id="CHEBI:15378"/>
        <dbReference type="ChEBI" id="CHEBI:24646"/>
        <dbReference type="ChEBI" id="CHEBI:57540"/>
        <dbReference type="ChEBI" id="CHEBI:57945"/>
        <dbReference type="ChEBI" id="CHEBI:132124"/>
    </reaction>
</comment>
<feature type="transmembrane region" description="Helical" evidence="2">
    <location>
        <begin position="130"/>
        <end position="151"/>
    </location>
</feature>
<dbReference type="Pfam" id="PF00499">
    <property type="entry name" value="Oxidored_q3"/>
    <property type="match status" value="1"/>
</dbReference>
<evidence type="ECO:0000313" key="5">
    <source>
        <dbReference type="Proteomes" id="UP001500503"/>
    </source>
</evidence>
<organism evidence="4 5">
    <name type="scientific">Actinoallomurus oryzae</name>
    <dbReference type="NCBI Taxonomy" id="502180"/>
    <lineage>
        <taxon>Bacteria</taxon>
        <taxon>Bacillati</taxon>
        <taxon>Actinomycetota</taxon>
        <taxon>Actinomycetes</taxon>
        <taxon>Streptosporangiales</taxon>
        <taxon>Thermomonosporaceae</taxon>
        <taxon>Actinoallomurus</taxon>
    </lineage>
</organism>
<keyword evidence="2" id="KW-0874">Quinone</keyword>
<keyword evidence="2" id="KW-0472">Membrane</keyword>
<dbReference type="EC" id="7.1.1.-" evidence="2"/>
<dbReference type="PANTHER" id="PTHR33269:SF17">
    <property type="entry name" value="NADH-UBIQUINONE OXIDOREDUCTASE CHAIN 6"/>
    <property type="match status" value="1"/>
</dbReference>
<dbReference type="Gene3D" id="1.20.120.1200">
    <property type="entry name" value="NADH-ubiquinone/plastoquinone oxidoreductase chain 6, subunit NuoJ"/>
    <property type="match status" value="1"/>
</dbReference>
<sequence>MDVDGASAARPRQGRRTTPRAAQGAQESRGPGRGQGPVTAADIVILALGVVAIGSGVMVVSTRQLVHAALWLVVSFGALAASYVVLAAEFVAWVQVLIYVGAVVVLLLFGIMLTRAPIGRSEDLDSGNRVVAIITAGATAVVLVTTLVRGFRDAYFPLKARVGSGSSGAIGAALFRTWVLPFEALSVLLLAALIGAIVLSRSDIGPQQAEPEPEPPQRPRPRTPGPLARRKPRGADDEDTIVLARIDEEA</sequence>
<evidence type="ECO:0000256" key="3">
    <source>
        <dbReference type="SAM" id="MobiDB-lite"/>
    </source>
</evidence>
<keyword evidence="2" id="KW-0520">NAD</keyword>
<evidence type="ECO:0000256" key="1">
    <source>
        <dbReference type="ARBA" id="ARBA00005698"/>
    </source>
</evidence>
<dbReference type="InterPro" id="IPR042106">
    <property type="entry name" value="Nuo/plastoQ_OxRdtase_6_NuoJ"/>
</dbReference>
<feature type="compositionally biased region" description="Pro residues" evidence="3">
    <location>
        <begin position="214"/>
        <end position="224"/>
    </location>
</feature>
<feature type="region of interest" description="Disordered" evidence="3">
    <location>
        <begin position="205"/>
        <end position="241"/>
    </location>
</feature>
<comment type="function">
    <text evidence="2">NDH-1 shuttles electrons from NADH, via FMN and iron-sulfur (Fe-S) centers, to quinones in the respiratory chain. Couples the redox reaction to proton translocation (for every two electrons transferred, four hydrogen ions are translocated across the cytoplasmic membrane), and thus conserves the redox energy in a proton gradient.</text>
</comment>
<accession>A0ABP8PCB1</accession>
<feature type="transmembrane region" description="Helical" evidence="2">
    <location>
        <begin position="178"/>
        <end position="199"/>
    </location>
</feature>
<proteinExistence type="inferred from homology"/>
<evidence type="ECO:0000256" key="2">
    <source>
        <dbReference type="RuleBase" id="RU004429"/>
    </source>
</evidence>
<feature type="region of interest" description="Disordered" evidence="3">
    <location>
        <begin position="1"/>
        <end position="36"/>
    </location>
</feature>